<sequence>MGRLRCLSKTQDKVCKAGGKDCVYDTEQGETRTAALKNMNTALERNLSSAMHALRMLQTWPEDEAEHLFQRLRFAADLPAFLSTLQTPLPAEPPPHCRSQWVDIPDVLRYIRDNLDDIKHAFSIYIERTTMLFHVYTEDDVSRILALVDEPSVLDIPGPVLCEVCSIVAIASHFDRQRVPPDKSDLMYSVAKHFLDDLVLQNPLRAIKQRPRTVDQHSWLDAKKVWRSLVLCKGWLQATLGYLPSKPTTFVPDLCLIGTADVQDAAEFFRTEFTKISILKAKILNTAATPDLSQRTIDDIRHDLQRWYDSLPPQWGLARNLQTDTDHSPTRITTSYLHLLHLGAIMLLHRRIVSNHRRLMRTQADPGRDALEAIQGAAEAVHDGVTAARLSARLLALIMAEGGITRHCWICIFQSYMSCCTLLYTSLHKRLMLRRRRSPPRKEEEEEEEEANGGSGDEDDAVLAGRALAILSHCAKLDPGALALERTLLPYSAMLLGKADGDGIQHPFTPLPLPS</sequence>
<feature type="compositionally biased region" description="Acidic residues" evidence="1">
    <location>
        <begin position="444"/>
        <end position="459"/>
    </location>
</feature>
<evidence type="ECO:0000256" key="1">
    <source>
        <dbReference type="SAM" id="MobiDB-lite"/>
    </source>
</evidence>
<reference evidence="2 3" key="1">
    <citation type="submission" date="2015-03" db="EMBL/GenBank/DDBJ databases">
        <authorList>
            <person name="Morales-Cruz A."/>
            <person name="Amrine K.C."/>
            <person name="Cantu D."/>
        </authorList>
    </citation>
    <scope>NUCLEOTIDE SEQUENCE [LARGE SCALE GENOMIC DNA]</scope>
    <source>
        <strain evidence="2">DS831</strain>
    </source>
</reference>
<reference evidence="2 3" key="2">
    <citation type="submission" date="2015-05" db="EMBL/GenBank/DDBJ databases">
        <title>Distinctive expansion of gene families associated with plant cell wall degradation and secondary metabolism in the genomes of grapevine trunk pathogens.</title>
        <authorList>
            <person name="Lawrence D.P."/>
            <person name="Travadon R."/>
            <person name="Rolshausen P.E."/>
            <person name="Baumgartner K."/>
        </authorList>
    </citation>
    <scope>NUCLEOTIDE SEQUENCE [LARGE SCALE GENOMIC DNA]</scope>
    <source>
        <strain evidence="2">DS831</strain>
    </source>
</reference>
<organism evidence="2 3">
    <name type="scientific">Diplodia seriata</name>
    <dbReference type="NCBI Taxonomy" id="420778"/>
    <lineage>
        <taxon>Eukaryota</taxon>
        <taxon>Fungi</taxon>
        <taxon>Dikarya</taxon>
        <taxon>Ascomycota</taxon>
        <taxon>Pezizomycotina</taxon>
        <taxon>Dothideomycetes</taxon>
        <taxon>Dothideomycetes incertae sedis</taxon>
        <taxon>Botryosphaeriales</taxon>
        <taxon>Botryosphaeriaceae</taxon>
        <taxon>Diplodia</taxon>
    </lineage>
</organism>
<evidence type="ECO:0000313" key="3">
    <source>
        <dbReference type="Proteomes" id="UP000034182"/>
    </source>
</evidence>
<dbReference type="EMBL" id="LAQI01000103">
    <property type="protein sequence ID" value="KKY20215.1"/>
    <property type="molecule type" value="Genomic_DNA"/>
</dbReference>
<dbReference type="Proteomes" id="UP000034182">
    <property type="component" value="Unassembled WGS sequence"/>
</dbReference>
<accession>A0A0G2GTW0</accession>
<comment type="caution">
    <text evidence="2">The sequence shown here is derived from an EMBL/GenBank/DDBJ whole genome shotgun (WGS) entry which is preliminary data.</text>
</comment>
<feature type="region of interest" description="Disordered" evidence="1">
    <location>
        <begin position="434"/>
        <end position="459"/>
    </location>
</feature>
<gene>
    <name evidence="2" type="ORF">UCDDS831_g05016</name>
</gene>
<dbReference type="CDD" id="cd12148">
    <property type="entry name" value="fungal_TF_MHR"/>
    <property type="match status" value="1"/>
</dbReference>
<dbReference type="AlphaFoldDB" id="A0A0G2GTW0"/>
<dbReference type="PANTHER" id="PTHR47256:SF1">
    <property type="entry name" value="ZN(II)2CYS6 TRANSCRIPTION FACTOR (EUROFUNG)"/>
    <property type="match status" value="1"/>
</dbReference>
<protein>
    <submittedName>
        <fullName evidence="2">Putative nitrate assimilation regulatory protein nira</fullName>
    </submittedName>
</protein>
<proteinExistence type="predicted"/>
<dbReference type="InterPro" id="IPR053187">
    <property type="entry name" value="Notoamide_regulator"/>
</dbReference>
<evidence type="ECO:0000313" key="2">
    <source>
        <dbReference type="EMBL" id="KKY20215.1"/>
    </source>
</evidence>
<name>A0A0G2GTW0_9PEZI</name>
<dbReference type="PANTHER" id="PTHR47256">
    <property type="entry name" value="ZN(II)2CYS6 TRANSCRIPTION FACTOR (EUROFUNG)-RELATED"/>
    <property type="match status" value="1"/>
</dbReference>